<proteinExistence type="predicted"/>
<organism evidence="1">
    <name type="scientific">marine sediment metagenome</name>
    <dbReference type="NCBI Taxonomy" id="412755"/>
    <lineage>
        <taxon>unclassified sequences</taxon>
        <taxon>metagenomes</taxon>
        <taxon>ecological metagenomes</taxon>
    </lineage>
</organism>
<sequence>MTYRKESGRKLRIKDLRAIREMFKGSINFVRLKVIY</sequence>
<gene>
    <name evidence="1" type="ORF">LCGC14_1527250</name>
</gene>
<reference evidence="1" key="1">
    <citation type="journal article" date="2015" name="Nature">
        <title>Complex archaea that bridge the gap between prokaryotes and eukaryotes.</title>
        <authorList>
            <person name="Spang A."/>
            <person name="Saw J.H."/>
            <person name="Jorgensen S.L."/>
            <person name="Zaremba-Niedzwiedzka K."/>
            <person name="Martijn J."/>
            <person name="Lind A.E."/>
            <person name="van Eijk R."/>
            <person name="Schleper C."/>
            <person name="Guy L."/>
            <person name="Ettema T.J."/>
        </authorList>
    </citation>
    <scope>NUCLEOTIDE SEQUENCE</scope>
</reference>
<dbReference type="EMBL" id="LAZR01011403">
    <property type="protein sequence ID" value="KKM61889.1"/>
    <property type="molecule type" value="Genomic_DNA"/>
</dbReference>
<dbReference type="AlphaFoldDB" id="A0A0F9IWV1"/>
<protein>
    <submittedName>
        <fullName evidence="1">Uncharacterized protein</fullName>
    </submittedName>
</protein>
<name>A0A0F9IWV1_9ZZZZ</name>
<accession>A0A0F9IWV1</accession>
<comment type="caution">
    <text evidence="1">The sequence shown here is derived from an EMBL/GenBank/DDBJ whole genome shotgun (WGS) entry which is preliminary data.</text>
</comment>
<evidence type="ECO:0000313" key="1">
    <source>
        <dbReference type="EMBL" id="KKM61889.1"/>
    </source>
</evidence>